<reference evidence="1" key="1">
    <citation type="submission" date="2016-10" db="EMBL/GenBank/DDBJ databases">
        <title>Sequence of Gallionella enrichment culture.</title>
        <authorList>
            <person name="Poehlein A."/>
            <person name="Muehling M."/>
            <person name="Daniel R."/>
        </authorList>
    </citation>
    <scope>NUCLEOTIDE SEQUENCE</scope>
</reference>
<proteinExistence type="predicted"/>
<dbReference type="Gene3D" id="3.40.630.40">
    <property type="entry name" value="Zn-dependent exopeptidases"/>
    <property type="match status" value="1"/>
</dbReference>
<protein>
    <submittedName>
        <fullName evidence="1">N-formylglutamate amidohydrolase</fullName>
    </submittedName>
</protein>
<dbReference type="EMBL" id="MLJW01000075">
    <property type="protein sequence ID" value="OIR02400.1"/>
    <property type="molecule type" value="Genomic_DNA"/>
</dbReference>
<comment type="caution">
    <text evidence="1">The sequence shown here is derived from an EMBL/GenBank/DDBJ whole genome shotgun (WGS) entry which is preliminary data.</text>
</comment>
<dbReference type="InterPro" id="IPR007709">
    <property type="entry name" value="N-FG_amidohydro"/>
</dbReference>
<keyword evidence="1" id="KW-0378">Hydrolase</keyword>
<organism evidence="1">
    <name type="scientific">mine drainage metagenome</name>
    <dbReference type="NCBI Taxonomy" id="410659"/>
    <lineage>
        <taxon>unclassified sequences</taxon>
        <taxon>metagenomes</taxon>
        <taxon>ecological metagenomes</taxon>
    </lineage>
</organism>
<sequence>MPASFFPFPAPIRPVHCLNGARRRPLLLVCDHASPLVPPDLDGLGLPEAERLRHIGWDPGAAALTAALARRLRAPALLAGVSRLVIDCNRPPGHPTSICAESDGTAIPGNQGLDAAARRRRAAAWYEPYHQAIAAELARLESEGGSAALVAVHSFTPCLNGGAPRPWPVGVLWNRDGRLALPLIRALRGQGLHCGDNEPYSGRVANHTLDRHAQAAGRLHVSLEIRQSDLAEQAQIAAWADCLAALLEHALAEAGLADCAE</sequence>
<dbReference type="GO" id="GO:0016787">
    <property type="term" value="F:hydrolase activity"/>
    <property type="evidence" value="ECO:0007669"/>
    <property type="project" value="UniProtKB-KW"/>
</dbReference>
<dbReference type="InterPro" id="IPR011227">
    <property type="entry name" value="UCP029730"/>
</dbReference>
<dbReference type="AlphaFoldDB" id="A0A1J5SED3"/>
<accession>A0A1J5SED3</accession>
<dbReference type="PIRSF" id="PIRSF029730">
    <property type="entry name" value="UCP029730"/>
    <property type="match status" value="1"/>
</dbReference>
<evidence type="ECO:0000313" key="1">
    <source>
        <dbReference type="EMBL" id="OIR02400.1"/>
    </source>
</evidence>
<dbReference type="Pfam" id="PF05013">
    <property type="entry name" value="FGase"/>
    <property type="match status" value="1"/>
</dbReference>
<name>A0A1J5SED3_9ZZZZ</name>
<dbReference type="SUPFAM" id="SSF53187">
    <property type="entry name" value="Zn-dependent exopeptidases"/>
    <property type="match status" value="1"/>
</dbReference>
<gene>
    <name evidence="1" type="ORF">GALL_155580</name>
</gene>